<dbReference type="PANTHER" id="PTHR10290">
    <property type="entry name" value="DNA TOPOISOMERASE I"/>
    <property type="match status" value="1"/>
</dbReference>
<organism evidence="11 12">
    <name type="scientific">Basidiobolus meristosporus CBS 931.73</name>
    <dbReference type="NCBI Taxonomy" id="1314790"/>
    <lineage>
        <taxon>Eukaryota</taxon>
        <taxon>Fungi</taxon>
        <taxon>Fungi incertae sedis</taxon>
        <taxon>Zoopagomycota</taxon>
        <taxon>Entomophthoromycotina</taxon>
        <taxon>Basidiobolomycetes</taxon>
        <taxon>Basidiobolales</taxon>
        <taxon>Basidiobolaceae</taxon>
        <taxon>Basidiobolus</taxon>
    </lineage>
</organism>
<dbReference type="InterPro" id="IPR008336">
    <property type="entry name" value="TopoI_DNA-bd_euk"/>
</dbReference>
<keyword evidence="5 6" id="KW-0413">Isomerase</keyword>
<dbReference type="AlphaFoldDB" id="A0A1Y1YQ52"/>
<dbReference type="OrthoDB" id="47179at2759"/>
<keyword evidence="8" id="KW-0175">Coiled coil</keyword>
<sequence>MVDSEDDIPLGRRAQRKLQVSSDYDSDDDVPLQKRSQGEAAIKQEGRASDNKGQNLANGTNGVKRGTEEEQATRKKIKTEDSSDDEPLVKRVSKAKSKPVKTEPGSNTPVRKRAAKVKQESDDEDVPLAKKSATKKSEPRVKKESTPSTPTARGRKKNETTPSKDKGKVKEEEEEEVYKWWEAENQDNTIKWTSLEHNGVLFPPDYVSHGVKMKYDGKPIELLPEAEEVASFFATLLGSDHGNNPTFQKNFFNDWTELMKKVYEEKKLPPPPIKEFAKCDFTPMFDHFQREKEAKKAMTKEEKAEIKAQKLVIEEKYGYAILDGRREKVGNFRIEPPGLFRGRGEHPKTGCLKQRVQPEQVTINIGKDAKIPEAPPGHQWGKIIHDNTVTWLAMWKENVNDNIKYVFLAAGSSLKGQSDLKKFEKARNLKKLVGKIRRDYMEELKHKVMATRQRATALYLIDRLALRAGNEKGDDEADTVGCCSLRYEHIELVPPNTVVFDFLGKDSIRYYNEVNVDEQVFKNLKLFKKPPKGEGDDLFDRLTTQSLNKHLSSLMPSLTAKVFRTYNASFTFQDELKKTPVDGTIAEKLLAYNRANRQVAVLCNHQRSVSKAHGAQMTRIQDKLRALKYQRRRHKYQLAAMDPKLKKKRPELFEPESDLEEDWIEEYEKDMLEKEREKIKAKFEKDNQALKDNKEKPLPQSELKELLSKVDEKAKELKQEKKTGEVYAIKKNATVERLETAISKLTERILTTKTMMVDKDENKTTALGTSKINYIDPRISAAWCKKYDVPLEKIFNKSLREKFKWAMDVDEDWEF</sequence>
<feature type="region of interest" description="Disordered" evidence="9">
    <location>
        <begin position="1"/>
        <end position="174"/>
    </location>
</feature>
<dbReference type="PRINTS" id="PR00416">
    <property type="entry name" value="EUTPISMRASEI"/>
</dbReference>
<evidence type="ECO:0000256" key="7">
    <source>
        <dbReference type="RuleBase" id="RU365101"/>
    </source>
</evidence>
<gene>
    <name evidence="11" type="ORF">K493DRAFT_328983</name>
</gene>
<comment type="function">
    <text evidence="7">Releases the supercoiling and torsional tension of DNA introduced during the DNA replication and transcription by transiently cleaving and rejoining one strand of the DNA duplex. Introduces a single-strand break via transesterification at the specific target site 5'-[CT]CCTTp site in duplex DNA. The scissile phosphodiester is attacked by the catalytic tyrosine of the enzyme, resulting in the formation of a DNA-(3'-phosphotyrosyl)-enzyme intermediate and the expulsion of a 5'-OH DNA strand. The free DNA strand then undergoes passage around the unbroken strand thus removing DNA supercoils. Finally, in the religation step, the DNA 5'-OH attacks the covalent intermediate to expel the active-site tyrosine and restore the DNA phosphodiester backbone.</text>
</comment>
<dbReference type="Proteomes" id="UP000193498">
    <property type="component" value="Unassembled WGS sequence"/>
</dbReference>
<dbReference type="InterPro" id="IPR014727">
    <property type="entry name" value="TopoI_cat_a/b-sub_euk"/>
</dbReference>
<feature type="compositionally biased region" description="Basic and acidic residues" evidence="9">
    <location>
        <begin position="157"/>
        <end position="174"/>
    </location>
</feature>
<dbReference type="CDD" id="cd00660">
    <property type="entry name" value="Topoisomer_IB_N"/>
    <property type="match status" value="1"/>
</dbReference>
<evidence type="ECO:0000256" key="4">
    <source>
        <dbReference type="ARBA" id="ARBA00023125"/>
    </source>
</evidence>
<evidence type="ECO:0000259" key="10">
    <source>
        <dbReference type="SMART" id="SM00435"/>
    </source>
</evidence>
<feature type="coiled-coil region" evidence="8">
    <location>
        <begin position="664"/>
        <end position="748"/>
    </location>
</feature>
<dbReference type="PROSITE" id="PS52038">
    <property type="entry name" value="TOPO_IB_2"/>
    <property type="match status" value="1"/>
</dbReference>
<feature type="compositionally biased region" description="Basic and acidic residues" evidence="9">
    <location>
        <begin position="135"/>
        <end position="145"/>
    </location>
</feature>
<dbReference type="GO" id="GO:0003677">
    <property type="term" value="F:DNA binding"/>
    <property type="evidence" value="ECO:0007669"/>
    <property type="project" value="UniProtKB-UniRule"/>
</dbReference>
<dbReference type="Gene3D" id="1.10.10.41">
    <property type="entry name" value="Yeast DNA topoisomerase - domain 1"/>
    <property type="match status" value="1"/>
</dbReference>
<dbReference type="Gene3D" id="3.90.15.10">
    <property type="entry name" value="Topoisomerase I, Chain A, domain 3"/>
    <property type="match status" value="1"/>
</dbReference>
<evidence type="ECO:0000256" key="8">
    <source>
        <dbReference type="SAM" id="Coils"/>
    </source>
</evidence>
<evidence type="ECO:0000256" key="3">
    <source>
        <dbReference type="ARBA" id="ARBA00023029"/>
    </source>
</evidence>
<comment type="catalytic activity">
    <reaction evidence="1 6 7">
        <text>ATP-independent breakage of single-stranded DNA, followed by passage and rejoining.</text>
        <dbReference type="EC" id="5.6.2.1"/>
    </reaction>
</comment>
<dbReference type="InterPro" id="IPR018521">
    <property type="entry name" value="TopoIB_AS"/>
</dbReference>
<dbReference type="SUPFAM" id="SSF56741">
    <property type="entry name" value="Eukaryotic DNA topoisomerase I, N-terminal DNA-binding fragment"/>
    <property type="match status" value="1"/>
</dbReference>
<comment type="caution">
    <text evidence="11">The sequence shown here is derived from an EMBL/GenBank/DDBJ whole genome shotgun (WGS) entry which is preliminary data.</text>
</comment>
<dbReference type="EMBL" id="MCFE01000087">
    <property type="protein sequence ID" value="ORY00109.1"/>
    <property type="molecule type" value="Genomic_DNA"/>
</dbReference>
<dbReference type="GO" id="GO:0003917">
    <property type="term" value="F:DNA topoisomerase type I (single strand cut, ATP-independent) activity"/>
    <property type="evidence" value="ECO:0007669"/>
    <property type="project" value="UniProtKB-UniRule"/>
</dbReference>
<name>A0A1Y1YQ52_9FUNG</name>
<dbReference type="STRING" id="1314790.A0A1Y1YQ52"/>
<dbReference type="Pfam" id="PF02919">
    <property type="entry name" value="Topoisom_I_N"/>
    <property type="match status" value="1"/>
</dbReference>
<dbReference type="GO" id="GO:0006265">
    <property type="term" value="P:DNA topological change"/>
    <property type="evidence" value="ECO:0007669"/>
    <property type="project" value="UniProtKB-UniRule"/>
</dbReference>
<dbReference type="GO" id="GO:0006338">
    <property type="term" value="P:chromatin remodeling"/>
    <property type="evidence" value="ECO:0007669"/>
    <property type="project" value="UniProtKB-ARBA"/>
</dbReference>
<dbReference type="EC" id="5.6.2.1" evidence="7"/>
<evidence type="ECO:0000256" key="9">
    <source>
        <dbReference type="SAM" id="MobiDB-lite"/>
    </source>
</evidence>
<dbReference type="PANTHER" id="PTHR10290:SF3">
    <property type="entry name" value="DNA TOPOISOMERASE 1"/>
    <property type="match status" value="1"/>
</dbReference>
<dbReference type="CDD" id="cd00659">
    <property type="entry name" value="Topo_IB_C"/>
    <property type="match status" value="1"/>
</dbReference>
<evidence type="ECO:0000256" key="1">
    <source>
        <dbReference type="ARBA" id="ARBA00000213"/>
    </source>
</evidence>
<dbReference type="InterPro" id="IPR013034">
    <property type="entry name" value="DNA_topo_DNA_db_N_dom1"/>
</dbReference>
<dbReference type="SMART" id="SM00435">
    <property type="entry name" value="TOPEUc"/>
    <property type="match status" value="1"/>
</dbReference>
<feature type="compositionally biased region" description="Polar residues" evidence="9">
    <location>
        <begin position="51"/>
        <end position="61"/>
    </location>
</feature>
<dbReference type="Pfam" id="PF14370">
    <property type="entry name" value="Topo_C_assoc"/>
    <property type="match status" value="1"/>
</dbReference>
<feature type="domain" description="DNA topoisomerase I eukaryotic-type" evidence="10">
    <location>
        <begin position="339"/>
        <end position="788"/>
    </location>
</feature>
<dbReference type="FunCoup" id="A0A1Y1YQ52">
    <property type="interactions" value="417"/>
</dbReference>
<proteinExistence type="inferred from homology"/>
<dbReference type="PROSITE" id="PS00176">
    <property type="entry name" value="TOPO_IB_1"/>
    <property type="match status" value="1"/>
</dbReference>
<dbReference type="FunFam" id="3.90.15.10:FF:000002">
    <property type="entry name" value="DNA topoisomerase I"/>
    <property type="match status" value="1"/>
</dbReference>
<dbReference type="InterPro" id="IPR025834">
    <property type="entry name" value="TopoI_C_dom"/>
</dbReference>
<dbReference type="InterPro" id="IPR001631">
    <property type="entry name" value="TopoI"/>
</dbReference>
<dbReference type="InterPro" id="IPR013499">
    <property type="entry name" value="TopoI_euk"/>
</dbReference>
<keyword evidence="12" id="KW-1185">Reference proteome</keyword>
<dbReference type="GO" id="GO:0007059">
    <property type="term" value="P:chromosome segregation"/>
    <property type="evidence" value="ECO:0007669"/>
    <property type="project" value="TreeGrafter"/>
</dbReference>
<accession>A0A1Y1YQ52</accession>
<evidence type="ECO:0000313" key="11">
    <source>
        <dbReference type="EMBL" id="ORY00109.1"/>
    </source>
</evidence>
<dbReference type="InterPro" id="IPR014711">
    <property type="entry name" value="TopoI_cat_a-hlx-sub_euk"/>
</dbReference>
<comment type="similarity">
    <text evidence="2 6 7">Belongs to the type IB topoisomerase family.</text>
</comment>
<dbReference type="GO" id="GO:0005730">
    <property type="term" value="C:nucleolus"/>
    <property type="evidence" value="ECO:0007669"/>
    <property type="project" value="TreeGrafter"/>
</dbReference>
<dbReference type="FunFam" id="1.10.10.41:FF:000001">
    <property type="entry name" value="DNA topoisomerase I"/>
    <property type="match status" value="1"/>
</dbReference>
<dbReference type="GO" id="GO:0006260">
    <property type="term" value="P:DNA replication"/>
    <property type="evidence" value="ECO:0007669"/>
    <property type="project" value="TreeGrafter"/>
</dbReference>
<evidence type="ECO:0000256" key="5">
    <source>
        <dbReference type="ARBA" id="ARBA00023235"/>
    </source>
</evidence>
<dbReference type="InterPro" id="IPR013500">
    <property type="entry name" value="TopoI_cat_euk"/>
</dbReference>
<dbReference type="Gene3D" id="2.170.11.10">
    <property type="entry name" value="DNA Topoisomerase I, domain 2"/>
    <property type="match status" value="1"/>
</dbReference>
<dbReference type="InterPro" id="IPR036202">
    <property type="entry name" value="TopoI_DNA-bd_euk_N_sf"/>
</dbReference>
<dbReference type="InParanoid" id="A0A1Y1YQ52"/>
<feature type="active site" description="O-(3'-phospho-DNA)-tyrosine intermediate" evidence="6">
    <location>
        <position position="774"/>
    </location>
</feature>
<protein>
    <recommendedName>
        <fullName evidence="7">DNA topoisomerase I</fullName>
        <ecNumber evidence="7">5.6.2.1</ecNumber>
    </recommendedName>
    <alternativeName>
        <fullName evidence="7">DNA topoisomerase 1</fullName>
    </alternativeName>
</protein>
<keyword evidence="4 6" id="KW-0238">DNA-binding</keyword>
<feature type="compositionally biased region" description="Basic and acidic residues" evidence="9">
    <location>
        <begin position="65"/>
        <end position="81"/>
    </location>
</feature>
<dbReference type="Pfam" id="PF01028">
    <property type="entry name" value="Topoisom_I"/>
    <property type="match status" value="1"/>
</dbReference>
<reference evidence="11 12" key="1">
    <citation type="submission" date="2016-07" db="EMBL/GenBank/DDBJ databases">
        <title>Pervasive Adenine N6-methylation of Active Genes in Fungi.</title>
        <authorList>
            <consortium name="DOE Joint Genome Institute"/>
            <person name="Mondo S.J."/>
            <person name="Dannebaum R.O."/>
            <person name="Kuo R.C."/>
            <person name="Labutti K."/>
            <person name="Haridas S."/>
            <person name="Kuo A."/>
            <person name="Salamov A."/>
            <person name="Ahrendt S.R."/>
            <person name="Lipzen A."/>
            <person name="Sullivan W."/>
            <person name="Andreopoulos W.B."/>
            <person name="Clum A."/>
            <person name="Lindquist E."/>
            <person name="Daum C."/>
            <person name="Ramamoorthy G.K."/>
            <person name="Gryganskyi A."/>
            <person name="Culley D."/>
            <person name="Magnuson J.K."/>
            <person name="James T.Y."/>
            <person name="O'Malley M.A."/>
            <person name="Stajich J.E."/>
            <person name="Spatafora J.W."/>
            <person name="Visel A."/>
            <person name="Grigoriev I.V."/>
        </authorList>
    </citation>
    <scope>NUCLEOTIDE SEQUENCE [LARGE SCALE GENOMIC DNA]</scope>
    <source>
        <strain evidence="11 12">CBS 931.73</strain>
    </source>
</reference>
<dbReference type="InterPro" id="IPR013030">
    <property type="entry name" value="DNA_topo_DNA_db_N_dom2"/>
</dbReference>
<dbReference type="Gene3D" id="1.10.132.10">
    <property type="match status" value="1"/>
</dbReference>
<dbReference type="InterPro" id="IPR011010">
    <property type="entry name" value="DNA_brk_join_enz"/>
</dbReference>
<evidence type="ECO:0000256" key="6">
    <source>
        <dbReference type="PROSITE-ProRule" id="PRU01382"/>
    </source>
</evidence>
<dbReference type="GO" id="GO:0005694">
    <property type="term" value="C:chromosome"/>
    <property type="evidence" value="ECO:0007669"/>
    <property type="project" value="InterPro"/>
</dbReference>
<dbReference type="FunFam" id="2.170.11.10:FF:000001">
    <property type="entry name" value="DNA topoisomerase I"/>
    <property type="match status" value="1"/>
</dbReference>
<keyword evidence="3 6" id="KW-0799">Topoisomerase</keyword>
<evidence type="ECO:0000313" key="12">
    <source>
        <dbReference type="Proteomes" id="UP000193498"/>
    </source>
</evidence>
<evidence type="ECO:0000256" key="2">
    <source>
        <dbReference type="ARBA" id="ARBA00006645"/>
    </source>
</evidence>
<dbReference type="InterPro" id="IPR051062">
    <property type="entry name" value="Topoisomerase_IB"/>
</dbReference>
<dbReference type="SUPFAM" id="SSF56349">
    <property type="entry name" value="DNA breaking-rejoining enzymes"/>
    <property type="match status" value="1"/>
</dbReference>